<feature type="region of interest" description="Disordered" evidence="1">
    <location>
        <begin position="131"/>
        <end position="239"/>
    </location>
</feature>
<dbReference type="AlphaFoldDB" id="A0AAQ3URM2"/>
<evidence type="ECO:0000256" key="1">
    <source>
        <dbReference type="SAM" id="MobiDB-lite"/>
    </source>
</evidence>
<feature type="region of interest" description="Disordered" evidence="1">
    <location>
        <begin position="312"/>
        <end position="333"/>
    </location>
</feature>
<feature type="compositionally biased region" description="Low complexity" evidence="1">
    <location>
        <begin position="221"/>
        <end position="230"/>
    </location>
</feature>
<dbReference type="EMBL" id="CP144753">
    <property type="protein sequence ID" value="WVZ95152.1"/>
    <property type="molecule type" value="Genomic_DNA"/>
</dbReference>
<evidence type="ECO:0000313" key="3">
    <source>
        <dbReference type="Proteomes" id="UP001341281"/>
    </source>
</evidence>
<gene>
    <name evidence="2" type="ORF">U9M48_040952</name>
</gene>
<protein>
    <submittedName>
        <fullName evidence="2">Uncharacterized protein</fullName>
    </submittedName>
</protein>
<sequence length="457" mass="49225">MEIIPTLPIKRLRRASTTPACPRAPVPRLPHAPARSPRPWPQASAILAPPDPRALARVLTPPSMDTLHPLAPRSCSHALRLRLQNLAAFPAPTRPSACRSLAAVIPTRALAHVGTAASLLARNRTRTLRLPLARAPRPDRSTWRRRFRKEAGGQAPTASKEGLHHAPAASRPRAPAWPPPGAITTRSPCVLRCGPRTSPPTPEHPQSSPLTPAPPRTIPDSSSRSPGPRGALASGRLPLPPMRIPSPHCALDLLPLFVICGKTCSLAPADPLVQIHDPIATPPASQPLGIYHHPGPPSPPCSPCRICPDASLTGRPPPPDAPSTTRCRRPGGVPSDVRQPAMYPLVLLAAATEVYNPITYSLAENFSIFLMVITMALPIMLQHNFGNTNGRILFWPRKDDSNMSMRAASISKCVKHDCETTYQLWDFPGTAGCLDKLMDTVFGRTLVEAIGDEESDK</sequence>
<keyword evidence="3" id="KW-1185">Reference proteome</keyword>
<organism evidence="2 3">
    <name type="scientific">Paspalum notatum var. saurae</name>
    <dbReference type="NCBI Taxonomy" id="547442"/>
    <lineage>
        <taxon>Eukaryota</taxon>
        <taxon>Viridiplantae</taxon>
        <taxon>Streptophyta</taxon>
        <taxon>Embryophyta</taxon>
        <taxon>Tracheophyta</taxon>
        <taxon>Spermatophyta</taxon>
        <taxon>Magnoliopsida</taxon>
        <taxon>Liliopsida</taxon>
        <taxon>Poales</taxon>
        <taxon>Poaceae</taxon>
        <taxon>PACMAD clade</taxon>
        <taxon>Panicoideae</taxon>
        <taxon>Andropogonodae</taxon>
        <taxon>Paspaleae</taxon>
        <taxon>Paspalinae</taxon>
        <taxon>Paspalum</taxon>
    </lineage>
</organism>
<reference evidence="2 3" key="1">
    <citation type="submission" date="2024-02" db="EMBL/GenBank/DDBJ databases">
        <title>High-quality chromosome-scale genome assembly of Pensacola bahiagrass (Paspalum notatum Flugge var. saurae).</title>
        <authorList>
            <person name="Vega J.M."/>
            <person name="Podio M."/>
            <person name="Orjuela J."/>
            <person name="Siena L.A."/>
            <person name="Pessino S.C."/>
            <person name="Combes M.C."/>
            <person name="Mariac C."/>
            <person name="Albertini E."/>
            <person name="Pupilli F."/>
            <person name="Ortiz J.P.A."/>
            <person name="Leblanc O."/>
        </authorList>
    </citation>
    <scope>NUCLEOTIDE SEQUENCE [LARGE SCALE GENOMIC DNA]</scope>
    <source>
        <strain evidence="2">R1</strain>
        <tissue evidence="2">Leaf</tissue>
    </source>
</reference>
<dbReference type="Proteomes" id="UP001341281">
    <property type="component" value="Chromosome 09"/>
</dbReference>
<feature type="compositionally biased region" description="Pro residues" evidence="1">
    <location>
        <begin position="22"/>
        <end position="40"/>
    </location>
</feature>
<name>A0AAQ3URM2_PASNO</name>
<evidence type="ECO:0000313" key="2">
    <source>
        <dbReference type="EMBL" id="WVZ95152.1"/>
    </source>
</evidence>
<proteinExistence type="predicted"/>
<feature type="region of interest" description="Disordered" evidence="1">
    <location>
        <begin position="17"/>
        <end position="40"/>
    </location>
</feature>
<accession>A0AAQ3URM2</accession>